<evidence type="ECO:0000256" key="1">
    <source>
        <dbReference type="ARBA" id="ARBA00022475"/>
    </source>
</evidence>
<dbReference type="AlphaFoldDB" id="A0A9D1RUM0"/>
<comment type="function">
    <text evidence="7">Functions as a peptidoglycan terminase that cleaves nascent peptidoglycan strands endolytically to terminate their elongation.</text>
</comment>
<keyword evidence="3 7" id="KW-1133">Transmembrane helix</keyword>
<dbReference type="PANTHER" id="PTHR30518">
    <property type="entry name" value="ENDOLYTIC MUREIN TRANSGLYCOSYLASE"/>
    <property type="match status" value="1"/>
</dbReference>
<accession>A0A9D1RUM0</accession>
<dbReference type="Proteomes" id="UP000824192">
    <property type="component" value="Unassembled WGS sequence"/>
</dbReference>
<keyword evidence="2 7" id="KW-0812">Transmembrane</keyword>
<keyword evidence="4 7" id="KW-0472">Membrane</keyword>
<keyword evidence="1 7" id="KW-1003">Cell membrane</keyword>
<evidence type="ECO:0000256" key="4">
    <source>
        <dbReference type="ARBA" id="ARBA00023136"/>
    </source>
</evidence>
<keyword evidence="5 7" id="KW-0456">Lyase</keyword>
<evidence type="ECO:0000256" key="3">
    <source>
        <dbReference type="ARBA" id="ARBA00022989"/>
    </source>
</evidence>
<protein>
    <recommendedName>
        <fullName evidence="7">Endolytic murein transglycosylase</fullName>
        <ecNumber evidence="7">4.2.2.29</ecNumber>
    </recommendedName>
    <alternativeName>
        <fullName evidence="7">Peptidoglycan lytic transglycosylase</fullName>
    </alternativeName>
    <alternativeName>
        <fullName evidence="7">Peptidoglycan polymerization terminase</fullName>
    </alternativeName>
</protein>
<dbReference type="GO" id="GO:0071555">
    <property type="term" value="P:cell wall organization"/>
    <property type="evidence" value="ECO:0007669"/>
    <property type="project" value="UniProtKB-KW"/>
</dbReference>
<evidence type="ECO:0000256" key="2">
    <source>
        <dbReference type="ARBA" id="ARBA00022692"/>
    </source>
</evidence>
<evidence type="ECO:0000256" key="7">
    <source>
        <dbReference type="HAMAP-Rule" id="MF_02065"/>
    </source>
</evidence>
<dbReference type="GO" id="GO:0009252">
    <property type="term" value="P:peptidoglycan biosynthetic process"/>
    <property type="evidence" value="ECO:0007669"/>
    <property type="project" value="UniProtKB-UniRule"/>
</dbReference>
<reference evidence="9" key="2">
    <citation type="submission" date="2021-04" db="EMBL/GenBank/DDBJ databases">
        <authorList>
            <person name="Gilroy R."/>
        </authorList>
    </citation>
    <scope>NUCLEOTIDE SEQUENCE</scope>
    <source>
        <strain evidence="9">ChiGjej6B6-1540</strain>
    </source>
</reference>
<comment type="similarity">
    <text evidence="7">Belongs to the transglycosylase MltG family.</text>
</comment>
<keyword evidence="6 7" id="KW-0961">Cell wall biogenesis/degradation</keyword>
<comment type="subcellular location">
    <subcellularLocation>
        <location evidence="7">Cell membrane</location>
        <topology evidence="7">Single-pass membrane protein</topology>
    </subcellularLocation>
</comment>
<proteinExistence type="inferred from homology"/>
<dbReference type="PANTHER" id="PTHR30518:SF2">
    <property type="entry name" value="ENDOLYTIC MUREIN TRANSGLYCOSYLASE"/>
    <property type="match status" value="1"/>
</dbReference>
<dbReference type="EC" id="4.2.2.29" evidence="7"/>
<evidence type="ECO:0000256" key="5">
    <source>
        <dbReference type="ARBA" id="ARBA00023239"/>
    </source>
</evidence>
<evidence type="ECO:0000313" key="9">
    <source>
        <dbReference type="EMBL" id="HIW94548.1"/>
    </source>
</evidence>
<dbReference type="GO" id="GO:0005886">
    <property type="term" value="C:plasma membrane"/>
    <property type="evidence" value="ECO:0007669"/>
    <property type="project" value="UniProtKB-SubCell"/>
</dbReference>
<dbReference type="EMBL" id="DXGA01000180">
    <property type="protein sequence ID" value="HIW94548.1"/>
    <property type="molecule type" value="Genomic_DNA"/>
</dbReference>
<dbReference type="NCBIfam" id="TIGR00247">
    <property type="entry name" value="endolytic transglycosylase MltG"/>
    <property type="match status" value="1"/>
</dbReference>
<dbReference type="Pfam" id="PF02618">
    <property type="entry name" value="YceG"/>
    <property type="match status" value="1"/>
</dbReference>
<name>A0A9D1RUM0_9FIRM</name>
<feature type="region of interest" description="Disordered" evidence="8">
    <location>
        <begin position="1"/>
        <end position="44"/>
    </location>
</feature>
<dbReference type="Gene3D" id="3.30.1490.480">
    <property type="entry name" value="Endolytic murein transglycosylase"/>
    <property type="match status" value="2"/>
</dbReference>
<gene>
    <name evidence="7 9" type="primary">mltG</name>
    <name evidence="9" type="ORF">H9868_08445</name>
</gene>
<dbReference type="HAMAP" id="MF_02065">
    <property type="entry name" value="MltG"/>
    <property type="match status" value="1"/>
</dbReference>
<evidence type="ECO:0000256" key="8">
    <source>
        <dbReference type="SAM" id="MobiDB-lite"/>
    </source>
</evidence>
<feature type="transmembrane region" description="Helical" evidence="7">
    <location>
        <begin position="51"/>
        <end position="73"/>
    </location>
</feature>
<evidence type="ECO:0000313" key="10">
    <source>
        <dbReference type="Proteomes" id="UP000824192"/>
    </source>
</evidence>
<evidence type="ECO:0000256" key="6">
    <source>
        <dbReference type="ARBA" id="ARBA00023316"/>
    </source>
</evidence>
<sequence length="396" mass="43683">MPQEFDRNTGRRTQGRRRYTPSHLAGPTPPSQSGPQQPAPRKKKKSSSMAPLFYVIFVLGLSALLASLAWVAACDVLALNKSYEIATVTVAEGDDLSDVAQSLQDNGLIQSKLLFQLFARMTHTEVQAQGADQEDSNLITAGTYELNTEMDYRALISAMGSNSSNRKEVEVTITEGMTLDQIFALLEKNGVATTADLQDVAANHVFKYSFLQDLPTGDYHRLEGFLFPDTYQFYMGGDVLQILNKMLLRFDEMFTEEMRADAAESGYTVGEIVNIASMIEKETDGTDQALISSVIHNRLENPTRETGGTLGIDATILYVTGGTEVDVSLDSPYNTRTNAGLPPTAISCPGIDALRAAIYPEDTNYYYYALGDDGTHSFFRTLSQQQEFIASQERYQ</sequence>
<reference evidence="9" key="1">
    <citation type="journal article" date="2021" name="PeerJ">
        <title>Extensive microbial diversity within the chicken gut microbiome revealed by metagenomics and culture.</title>
        <authorList>
            <person name="Gilroy R."/>
            <person name="Ravi A."/>
            <person name="Getino M."/>
            <person name="Pursley I."/>
            <person name="Horton D.L."/>
            <person name="Alikhan N.F."/>
            <person name="Baker D."/>
            <person name="Gharbi K."/>
            <person name="Hall N."/>
            <person name="Watson M."/>
            <person name="Adriaenssens E.M."/>
            <person name="Foster-Nyarko E."/>
            <person name="Jarju S."/>
            <person name="Secka A."/>
            <person name="Antonio M."/>
            <person name="Oren A."/>
            <person name="Chaudhuri R.R."/>
            <person name="La Ragione R."/>
            <person name="Hildebrand F."/>
            <person name="Pallen M.J."/>
        </authorList>
    </citation>
    <scope>NUCLEOTIDE SEQUENCE</scope>
    <source>
        <strain evidence="9">ChiGjej6B6-1540</strain>
    </source>
</reference>
<feature type="site" description="Important for catalytic activity" evidence="7">
    <location>
        <position position="282"/>
    </location>
</feature>
<organism evidence="9 10">
    <name type="scientific">Candidatus Flavonifractor merdipullorum</name>
    <dbReference type="NCBI Taxonomy" id="2838590"/>
    <lineage>
        <taxon>Bacteria</taxon>
        <taxon>Bacillati</taxon>
        <taxon>Bacillota</taxon>
        <taxon>Clostridia</taxon>
        <taxon>Eubacteriales</taxon>
        <taxon>Oscillospiraceae</taxon>
        <taxon>Flavonifractor</taxon>
    </lineage>
</organism>
<dbReference type="GO" id="GO:0008932">
    <property type="term" value="F:lytic endotransglycosylase activity"/>
    <property type="evidence" value="ECO:0007669"/>
    <property type="project" value="UniProtKB-UniRule"/>
</dbReference>
<dbReference type="InterPro" id="IPR003770">
    <property type="entry name" value="MLTG-like"/>
</dbReference>
<comment type="catalytic activity">
    <reaction evidence="7">
        <text>a peptidoglycan chain = a peptidoglycan chain with N-acetyl-1,6-anhydromuramyl-[peptide] at the reducing end + a peptidoglycan chain with N-acetylglucosamine at the non-reducing end.</text>
        <dbReference type="EC" id="4.2.2.29"/>
    </reaction>
</comment>
<comment type="caution">
    <text evidence="9">The sequence shown here is derived from an EMBL/GenBank/DDBJ whole genome shotgun (WGS) entry which is preliminary data.</text>
</comment>